<dbReference type="Proteomes" id="UP000001811">
    <property type="component" value="Unplaced"/>
</dbReference>
<dbReference type="Gene3D" id="2.60.40.10">
    <property type="entry name" value="Immunoglobulins"/>
    <property type="match status" value="1"/>
</dbReference>
<dbReference type="GO" id="GO:0007166">
    <property type="term" value="P:cell surface receptor signaling pathway"/>
    <property type="evidence" value="ECO:0007669"/>
    <property type="project" value="TreeGrafter"/>
</dbReference>
<reference evidence="6" key="3">
    <citation type="submission" date="2025-09" db="UniProtKB">
        <authorList>
            <consortium name="Ensembl"/>
        </authorList>
    </citation>
    <scope>IDENTIFICATION</scope>
    <source>
        <strain evidence="6">Thorbecke</strain>
    </source>
</reference>
<keyword evidence="4" id="KW-1279">T cell receptor</keyword>
<dbReference type="PROSITE" id="PS50835">
    <property type="entry name" value="IG_LIKE"/>
    <property type="match status" value="1"/>
</dbReference>
<dbReference type="PANTHER" id="PTHR23268:SF121">
    <property type="entry name" value="T CELL RECEPTOR BETA VARIABLE 28"/>
    <property type="match status" value="1"/>
</dbReference>
<evidence type="ECO:0000313" key="6">
    <source>
        <dbReference type="Ensembl" id="ENSOCUP00000024922.3"/>
    </source>
</evidence>
<sequence>MHSLWFGPGVNYSHSPLVHTLLSFTHNQVNLCLMKAEVTQTPRYVIKRRGEKVLLECSQDMDHEQMYWYRQDPGLGLQLIYFSYGIDNKEKGEASEGYDVSRKKKPNFSLILASASANHTSTYHCASSLATAPHSCILSAQKEQTPEGSCPSSGLMLALTSHLCLWGKSGAKE</sequence>
<proteinExistence type="predicted"/>
<dbReference type="Bgee" id="ENSOCUG00000029205">
    <property type="expression patterns" value="Expressed in blood and 3 other cell types or tissues"/>
</dbReference>
<protein>
    <recommendedName>
        <fullName evidence="5">Ig-like domain-containing protein</fullName>
    </recommendedName>
</protein>
<evidence type="ECO:0000256" key="3">
    <source>
        <dbReference type="ARBA" id="ARBA00023130"/>
    </source>
</evidence>
<organism evidence="6 7">
    <name type="scientific">Oryctolagus cuniculus</name>
    <name type="common">Rabbit</name>
    <dbReference type="NCBI Taxonomy" id="9986"/>
    <lineage>
        <taxon>Eukaryota</taxon>
        <taxon>Metazoa</taxon>
        <taxon>Chordata</taxon>
        <taxon>Craniata</taxon>
        <taxon>Vertebrata</taxon>
        <taxon>Euteleostomi</taxon>
        <taxon>Mammalia</taxon>
        <taxon>Eutheria</taxon>
        <taxon>Euarchontoglires</taxon>
        <taxon>Glires</taxon>
        <taxon>Lagomorpha</taxon>
        <taxon>Leporidae</taxon>
        <taxon>Oryctolagus</taxon>
    </lineage>
</organism>
<dbReference type="InterPro" id="IPR007110">
    <property type="entry name" value="Ig-like_dom"/>
</dbReference>
<dbReference type="PaxDb" id="9986-ENSOCUP00000024922"/>
<accession>G1U681</accession>
<evidence type="ECO:0000256" key="1">
    <source>
        <dbReference type="ARBA" id="ARBA00022729"/>
    </source>
</evidence>
<dbReference type="Pfam" id="PF07686">
    <property type="entry name" value="V-set"/>
    <property type="match status" value="1"/>
</dbReference>
<dbReference type="InParanoid" id="G1U681"/>
<dbReference type="GO" id="GO:0042101">
    <property type="term" value="C:T cell receptor complex"/>
    <property type="evidence" value="ECO:0007669"/>
    <property type="project" value="UniProtKB-KW"/>
</dbReference>
<dbReference type="PANTHER" id="PTHR23268">
    <property type="entry name" value="T-CELL RECEPTOR BETA CHAIN"/>
    <property type="match status" value="1"/>
</dbReference>
<evidence type="ECO:0000259" key="5">
    <source>
        <dbReference type="PROSITE" id="PS50835"/>
    </source>
</evidence>
<dbReference type="SMART" id="SM00409">
    <property type="entry name" value="IG"/>
    <property type="match status" value="1"/>
</dbReference>
<keyword evidence="1" id="KW-0732">Signal</keyword>
<evidence type="ECO:0000256" key="2">
    <source>
        <dbReference type="ARBA" id="ARBA00022859"/>
    </source>
</evidence>
<evidence type="ECO:0000313" key="7">
    <source>
        <dbReference type="Proteomes" id="UP000001811"/>
    </source>
</evidence>
<dbReference type="GO" id="GO:0002250">
    <property type="term" value="P:adaptive immune response"/>
    <property type="evidence" value="ECO:0007669"/>
    <property type="project" value="UniProtKB-KW"/>
</dbReference>
<keyword evidence="3" id="KW-1064">Adaptive immunity</keyword>
<dbReference type="InterPro" id="IPR036179">
    <property type="entry name" value="Ig-like_dom_sf"/>
</dbReference>
<dbReference type="InterPro" id="IPR003599">
    <property type="entry name" value="Ig_sub"/>
</dbReference>
<dbReference type="eggNOG" id="ENOG502SA48">
    <property type="taxonomic scope" value="Eukaryota"/>
</dbReference>
<dbReference type="SUPFAM" id="SSF48726">
    <property type="entry name" value="Immunoglobulin"/>
    <property type="match status" value="1"/>
</dbReference>
<name>G1U681_RABIT</name>
<dbReference type="InterPro" id="IPR050413">
    <property type="entry name" value="TCR_beta_variable"/>
</dbReference>
<dbReference type="InterPro" id="IPR013106">
    <property type="entry name" value="Ig_V-set"/>
</dbReference>
<dbReference type="HOGENOM" id="CLU_077975_9_2_1"/>
<dbReference type="FunCoup" id="G1U681">
    <property type="interactions" value="308"/>
</dbReference>
<dbReference type="STRING" id="9986.ENSOCUP00000024922"/>
<dbReference type="SMR" id="G1U681"/>
<dbReference type="GeneTree" id="ENSGT00940000163595"/>
<dbReference type="AlphaFoldDB" id="G1U681"/>
<reference evidence="6" key="2">
    <citation type="submission" date="2025-08" db="UniProtKB">
        <authorList>
            <consortium name="Ensembl"/>
        </authorList>
    </citation>
    <scope>IDENTIFICATION</scope>
    <source>
        <strain evidence="6">Thorbecke</strain>
    </source>
</reference>
<evidence type="ECO:0000256" key="4">
    <source>
        <dbReference type="ARBA" id="ARBA00043266"/>
    </source>
</evidence>
<keyword evidence="7" id="KW-1185">Reference proteome</keyword>
<keyword evidence="2" id="KW-0391">Immunity</keyword>
<dbReference type="InterPro" id="IPR013783">
    <property type="entry name" value="Ig-like_fold"/>
</dbReference>
<reference evidence="6 7" key="1">
    <citation type="journal article" date="2011" name="Nature">
        <title>A high-resolution map of human evolutionary constraint using 29 mammals.</title>
        <authorList>
            <person name="Lindblad-Toh K."/>
            <person name="Garber M."/>
            <person name="Zuk O."/>
            <person name="Lin M.F."/>
            <person name="Parker B.J."/>
            <person name="Washietl S."/>
            <person name="Kheradpour P."/>
            <person name="Ernst J."/>
            <person name="Jordan G."/>
            <person name="Mauceli E."/>
            <person name="Ward L.D."/>
            <person name="Lowe C.B."/>
            <person name="Holloway A.K."/>
            <person name="Clamp M."/>
            <person name="Gnerre S."/>
            <person name="Alfoldi J."/>
            <person name="Beal K."/>
            <person name="Chang J."/>
            <person name="Clawson H."/>
            <person name="Cuff J."/>
            <person name="Di Palma F."/>
            <person name="Fitzgerald S."/>
            <person name="Flicek P."/>
            <person name="Guttman M."/>
            <person name="Hubisz M.J."/>
            <person name="Jaffe D.B."/>
            <person name="Jungreis I."/>
            <person name="Kent W.J."/>
            <person name="Kostka D."/>
            <person name="Lara M."/>
            <person name="Martins A.L."/>
            <person name="Massingham T."/>
            <person name="Moltke I."/>
            <person name="Raney B.J."/>
            <person name="Rasmussen M.D."/>
            <person name="Robinson J."/>
            <person name="Stark A."/>
            <person name="Vilella A.J."/>
            <person name="Wen J."/>
            <person name="Xie X."/>
            <person name="Zody M.C."/>
            <person name="Baldwin J."/>
            <person name="Bloom T."/>
            <person name="Chin C.W."/>
            <person name="Heiman D."/>
            <person name="Nicol R."/>
            <person name="Nusbaum C."/>
            <person name="Young S."/>
            <person name="Wilkinson J."/>
            <person name="Worley K.C."/>
            <person name="Kovar C.L."/>
            <person name="Muzny D.M."/>
            <person name="Gibbs R.A."/>
            <person name="Cree A."/>
            <person name="Dihn H.H."/>
            <person name="Fowler G."/>
            <person name="Jhangiani S."/>
            <person name="Joshi V."/>
            <person name="Lee S."/>
            <person name="Lewis L.R."/>
            <person name="Nazareth L.V."/>
            <person name="Okwuonu G."/>
            <person name="Santibanez J."/>
            <person name="Warren W.C."/>
            <person name="Mardis E.R."/>
            <person name="Weinstock G.M."/>
            <person name="Wilson R.K."/>
            <person name="Delehaunty K."/>
            <person name="Dooling D."/>
            <person name="Fronik C."/>
            <person name="Fulton L."/>
            <person name="Fulton B."/>
            <person name="Graves T."/>
            <person name="Minx P."/>
            <person name="Sodergren E."/>
            <person name="Birney E."/>
            <person name="Margulies E.H."/>
            <person name="Herrero J."/>
            <person name="Green E.D."/>
            <person name="Haussler D."/>
            <person name="Siepel A."/>
            <person name="Goldman N."/>
            <person name="Pollard K.S."/>
            <person name="Pedersen J.S."/>
            <person name="Lander E.S."/>
            <person name="Kellis M."/>
        </authorList>
    </citation>
    <scope>NUCLEOTIDE SEQUENCE [LARGE SCALE GENOMIC DNA]</scope>
    <source>
        <strain evidence="7">Thorbecke</strain>
    </source>
</reference>
<dbReference type="Ensembl" id="ENSOCUT00000021496.3">
    <property type="protein sequence ID" value="ENSOCUP00000024922.3"/>
    <property type="gene ID" value="ENSOCUG00000029205.2"/>
</dbReference>
<feature type="domain" description="Ig-like" evidence="5">
    <location>
        <begin position="36"/>
        <end position="139"/>
    </location>
</feature>